<dbReference type="PANTHER" id="PTHR43793:SF1">
    <property type="entry name" value="FAD SYNTHASE"/>
    <property type="match status" value="1"/>
</dbReference>
<dbReference type="Pfam" id="PF01467">
    <property type="entry name" value="CTP_transf_like"/>
    <property type="match status" value="1"/>
</dbReference>
<keyword evidence="2" id="KW-0548">Nucleotidyltransferase</keyword>
<name>A0A382F164_9ZZZZ</name>
<dbReference type="SUPFAM" id="SSF52374">
    <property type="entry name" value="Nucleotidylyl transferase"/>
    <property type="match status" value="1"/>
</dbReference>
<accession>A0A382F164</accession>
<evidence type="ECO:0000256" key="2">
    <source>
        <dbReference type="ARBA" id="ARBA00022695"/>
    </source>
</evidence>
<evidence type="ECO:0000313" key="4">
    <source>
        <dbReference type="EMBL" id="SVB55871.1"/>
    </source>
</evidence>
<dbReference type="Gene3D" id="3.40.50.620">
    <property type="entry name" value="HUPs"/>
    <property type="match status" value="1"/>
</dbReference>
<proteinExistence type="predicted"/>
<dbReference type="InterPro" id="IPR050385">
    <property type="entry name" value="Archaeal_FAD_synthase"/>
</dbReference>
<dbReference type="InterPro" id="IPR004821">
    <property type="entry name" value="Cyt_trans-like"/>
</dbReference>
<evidence type="ECO:0000259" key="3">
    <source>
        <dbReference type="Pfam" id="PF01467"/>
    </source>
</evidence>
<feature type="domain" description="Cytidyltransferase-like" evidence="3">
    <location>
        <begin position="9"/>
        <end position="96"/>
    </location>
</feature>
<keyword evidence="1" id="KW-0808">Transferase</keyword>
<organism evidence="4">
    <name type="scientific">marine metagenome</name>
    <dbReference type="NCBI Taxonomy" id="408172"/>
    <lineage>
        <taxon>unclassified sequences</taxon>
        <taxon>metagenomes</taxon>
        <taxon>ecological metagenomes</taxon>
    </lineage>
</organism>
<reference evidence="4" key="1">
    <citation type="submission" date="2018-05" db="EMBL/GenBank/DDBJ databases">
        <authorList>
            <person name="Lanie J.A."/>
            <person name="Ng W.-L."/>
            <person name="Kazmierczak K.M."/>
            <person name="Andrzejewski T.M."/>
            <person name="Davidsen T.M."/>
            <person name="Wayne K.J."/>
            <person name="Tettelin H."/>
            <person name="Glass J.I."/>
            <person name="Rusch D."/>
            <person name="Podicherti R."/>
            <person name="Tsui H.-C.T."/>
            <person name="Winkler M.E."/>
        </authorList>
    </citation>
    <scope>NUCLEOTIDE SEQUENCE</scope>
</reference>
<dbReference type="AlphaFoldDB" id="A0A382F164"/>
<dbReference type="PANTHER" id="PTHR43793">
    <property type="entry name" value="FAD SYNTHASE"/>
    <property type="match status" value="1"/>
</dbReference>
<dbReference type="EMBL" id="UINC01047071">
    <property type="protein sequence ID" value="SVB55871.1"/>
    <property type="molecule type" value="Genomic_DNA"/>
</dbReference>
<dbReference type="GO" id="GO:0016779">
    <property type="term" value="F:nucleotidyltransferase activity"/>
    <property type="evidence" value="ECO:0007669"/>
    <property type="project" value="UniProtKB-KW"/>
</dbReference>
<gene>
    <name evidence="4" type="ORF">METZ01_LOCUS208725</name>
</gene>
<sequence length="151" mass="17640">MKIGFTCSPFDLLHAGHIEMLRECKKYCDYLICGINTAPKKGGKLPVQSLMERHIQLSGVKYVDEIIPYENEEDLINMLKLKKPDIRFVGADYHGKSFTGDDLEIEIFYNNREHPFSSRELKNRVIHWSFEGKHYYSKMDTEKHPANTKTK</sequence>
<evidence type="ECO:0000256" key="1">
    <source>
        <dbReference type="ARBA" id="ARBA00022679"/>
    </source>
</evidence>
<protein>
    <recommendedName>
        <fullName evidence="3">Cytidyltransferase-like domain-containing protein</fullName>
    </recommendedName>
</protein>
<dbReference type="InterPro" id="IPR014729">
    <property type="entry name" value="Rossmann-like_a/b/a_fold"/>
</dbReference>
<dbReference type="NCBIfam" id="TIGR00125">
    <property type="entry name" value="cyt_tran_rel"/>
    <property type="match status" value="1"/>
</dbReference>